<accession>Q9UXY6</accession>
<dbReference type="EMBL" id="HE613800">
    <property type="protein sequence ID" value="CCE71194.1"/>
    <property type="molecule type" value="Genomic_DNA"/>
</dbReference>
<dbReference type="OrthoDB" id="40200at2157"/>
<dbReference type="PIR" id="E75023">
    <property type="entry name" value="E75023"/>
</dbReference>
<name>Q9UXY6_PYRAB</name>
<dbReference type="InterPro" id="IPR029060">
    <property type="entry name" value="PIN-like_dom_sf"/>
</dbReference>
<evidence type="ECO:0000313" key="2">
    <source>
        <dbReference type="EMBL" id="CAB50627.1"/>
    </source>
</evidence>
<dbReference type="AlphaFoldDB" id="Q9UXY6"/>
<dbReference type="Pfam" id="PF01850">
    <property type="entry name" value="PIN"/>
    <property type="match status" value="1"/>
</dbReference>
<protein>
    <submittedName>
        <fullName evidence="3">Nucleic acid-binding protein</fullName>
    </submittedName>
</protein>
<dbReference type="CDD" id="cd09854">
    <property type="entry name" value="PIN_VapC-like"/>
    <property type="match status" value="1"/>
</dbReference>
<dbReference type="PANTHER" id="PTHR38826:SF5">
    <property type="entry name" value="RIBONUCLEASE VAPC13"/>
    <property type="match status" value="1"/>
</dbReference>
<reference evidence="2" key="1">
    <citation type="submission" date="1999-07" db="EMBL/GenBank/DDBJ databases">
        <authorList>
            <person name="Genoscope"/>
        </authorList>
    </citation>
    <scope>NUCLEOTIDE SEQUENCE</scope>
    <source>
        <strain evidence="2">Orsay</strain>
    </source>
</reference>
<gene>
    <name evidence="2" type="ordered locus">PAB1216</name>
</gene>
<dbReference type="Proteomes" id="UP000000810">
    <property type="component" value="Chromosome"/>
</dbReference>
<evidence type="ECO:0000313" key="3">
    <source>
        <dbReference type="EMBL" id="CCE71194.1"/>
    </source>
</evidence>
<dbReference type="RefSeq" id="WP_010868840.1">
    <property type="nucleotide sequence ID" value="NC_000868.1"/>
</dbReference>
<evidence type="ECO:0000313" key="4">
    <source>
        <dbReference type="Proteomes" id="UP000000810"/>
    </source>
</evidence>
<reference evidence="2" key="3">
    <citation type="journal article" date="2001" name="Genome Res.">
        <title>Genome evolution at the genus level: comparison of three complete genomes of hyperthermophilic archaea.</title>
        <authorList>
            <person name="Lecompte O."/>
            <person name="Ripp R."/>
            <person name="Puzos-Barbe V."/>
            <person name="Duprat S."/>
            <person name="Heilig R."/>
            <person name="Dietrich J."/>
            <person name="Thierry J.C."/>
            <person name="Poch O."/>
        </authorList>
    </citation>
    <scope>NUCLEOTIDE SEQUENCE</scope>
    <source>
        <strain evidence="2">Orsay</strain>
    </source>
</reference>
<proteinExistence type="predicted"/>
<dbReference type="Proteomes" id="UP000009139">
    <property type="component" value="Chromosome"/>
</dbReference>
<reference evidence="3 5" key="5">
    <citation type="journal article" date="2012" name="Curr. Microbiol.">
        <title>Re-annotation of two hyperthermophilic archaea Pyrococcus abyssi GE5 and Pyrococcus furiosus DSM 3638.</title>
        <authorList>
            <person name="Gao J."/>
            <person name="Wang J."/>
        </authorList>
    </citation>
    <scope>GENOME REANNOTATION</scope>
    <source>
        <strain evidence="3">GE5</strain>
        <strain evidence="5">GE5 / Orsay</strain>
    </source>
</reference>
<evidence type="ECO:0000313" key="5">
    <source>
        <dbReference type="Proteomes" id="UP000009139"/>
    </source>
</evidence>
<dbReference type="EMBL" id="AJ248288">
    <property type="protein sequence ID" value="CAB50627.1"/>
    <property type="molecule type" value="Genomic_DNA"/>
</dbReference>
<dbReference type="SUPFAM" id="SSF88723">
    <property type="entry name" value="PIN domain-like"/>
    <property type="match status" value="1"/>
</dbReference>
<dbReference type="Gene3D" id="3.40.50.1010">
    <property type="entry name" value="5'-nuclease"/>
    <property type="match status" value="1"/>
</dbReference>
<dbReference type="InterPro" id="IPR052106">
    <property type="entry name" value="PINc/VapC_TA"/>
</dbReference>
<dbReference type="SMART" id="SM00670">
    <property type="entry name" value="PINc"/>
    <property type="match status" value="1"/>
</dbReference>
<reference evidence="2" key="2">
    <citation type="journal article" date="2000" name="J. Mol. Biol.">
        <title>Archaeal homologs of eukaryotic methylation guide small nucleolar RNAs: lessons from the Pyrococcus genomes.</title>
        <authorList>
            <person name="Gaspin C."/>
            <person name="Cavaille J."/>
            <person name="Erauso G."/>
        </authorList>
    </citation>
    <scope>NUCLEOTIDE SEQUENCE</scope>
    <source>
        <strain evidence="2">Orsay</strain>
    </source>
</reference>
<dbReference type="HOGENOM" id="CLU_125353_2_0_2"/>
<dbReference type="KEGG" id="pab:PAB1216"/>
<dbReference type="PATRIC" id="fig|272844.11.peg.1839"/>
<sequence>MKLFLDTNILVYLALGSVDPSYETSIDEFYRDLMKGHELYTDVLVLDEFIYILKRKYGVPYEKAITFIEETVIPVVKILPITFLDYLTAKDVMLKYKLKPSDAFHVAVIQNNGLQAIVSEDEDFDRLPLKRLWLRD</sequence>
<reference evidence="2 4" key="4">
    <citation type="journal article" date="2003" name="Mol. Microbiol.">
        <title>An integrated analysis of the genome of the hyperthermophilic archaeon Pyrococcus abyssi.</title>
        <authorList>
            <person name="Cohen G."/>
            <person name="Barbe V."/>
            <person name="Flament D."/>
            <person name="Galperin M."/>
            <person name="Heilig R."/>
            <person name="Ripp R."/>
            <person name="Lecompte O."/>
            <person name="Prieur D."/>
            <person name="Poch O."/>
            <person name="Quellerou J."/>
            <person name="Thierry J.C."/>
            <person name="Van der Oost J."/>
            <person name="Weissenbach J."/>
            <person name="Zivanovic Y."/>
            <person name="Forterre P."/>
        </authorList>
    </citation>
    <scope>NUCLEOTIDE SEQUENCE [LARGE SCALE GENOMIC DNA]</scope>
    <source>
        <strain evidence="4">GE5 / Orsay</strain>
        <strain evidence="2">Orsay</strain>
    </source>
</reference>
<dbReference type="eggNOG" id="arCOG00713">
    <property type="taxonomic scope" value="Archaea"/>
</dbReference>
<dbReference type="STRING" id="272844.PAB1216"/>
<feature type="domain" description="PIN" evidence="1">
    <location>
        <begin position="1"/>
        <end position="126"/>
    </location>
</feature>
<dbReference type="PANTHER" id="PTHR38826">
    <property type="entry name" value="RIBONUCLEASE VAPC13"/>
    <property type="match status" value="1"/>
</dbReference>
<keyword evidence="4" id="KW-1185">Reference proteome</keyword>
<evidence type="ECO:0000259" key="1">
    <source>
        <dbReference type="SMART" id="SM00670"/>
    </source>
</evidence>
<organism evidence="2 4">
    <name type="scientific">Pyrococcus abyssi (strain GE5 / Orsay)</name>
    <dbReference type="NCBI Taxonomy" id="272844"/>
    <lineage>
        <taxon>Archaea</taxon>
        <taxon>Methanobacteriati</taxon>
        <taxon>Methanobacteriota</taxon>
        <taxon>Thermococci</taxon>
        <taxon>Thermococcales</taxon>
        <taxon>Thermococcaceae</taxon>
        <taxon>Pyrococcus</taxon>
    </lineage>
</organism>
<dbReference type="InterPro" id="IPR002716">
    <property type="entry name" value="PIN_dom"/>
</dbReference>